<comment type="caution">
    <text evidence="8">The sequence shown here is derived from an EMBL/GenBank/DDBJ whole genome shotgun (WGS) entry which is preliminary data.</text>
</comment>
<feature type="domain" description="DNA repair metallo-beta-lactamase" evidence="7">
    <location>
        <begin position="516"/>
        <end position="658"/>
    </location>
</feature>
<gene>
    <name evidence="8" type="ORF">O181_008912</name>
</gene>
<accession>A0A9Q3GJT9</accession>
<dbReference type="PANTHER" id="PTHR23240">
    <property type="entry name" value="DNA CROSS-LINK REPAIR PROTEIN PSO2/SNM1-RELATED"/>
    <property type="match status" value="1"/>
</dbReference>
<dbReference type="Gene3D" id="3.60.15.10">
    <property type="entry name" value="Ribonuclease Z/Hydroxyacylglutathione hydrolase-like"/>
    <property type="match status" value="1"/>
</dbReference>
<evidence type="ECO:0000256" key="6">
    <source>
        <dbReference type="SAM" id="MobiDB-lite"/>
    </source>
</evidence>
<feature type="region of interest" description="Disordered" evidence="6">
    <location>
        <begin position="1"/>
        <end position="69"/>
    </location>
</feature>
<sequence>MKIKSEFQSSIDSFFQISNSSSNDGQKNQKNQQNPSSNQNQQNQNPSKSENQNRSSSDNQYRSSNENQNHSTCPICLKTFNDLNLSEFQYHVNICLDQSNHSSNHSNLQTLGHSDHPNLNGFNLIMPKITPNQKLERLDQIHLNQKASNQKIKNNSIPFFKILHGTNFAVDAFNFGKISNITAYFLTHAHSDHYTKLNSNWSNGLIYCSKITANLIKLKLGVKNHWIRPLDLNQTHLIDNIQVTLIDANHCPGSCLFFFQGFNHSNQKHFKYLHSGDFRASPTQLNHPILKNQSIDILYLDTTYLDPKYCFPAQDQVIQNSAQFIHSIYSNLHQNHLIQSSDHHHHKKIKLNHHSQSSKALKNWLITPSIKPNHLVQNSSQNSVKTQDGLIKLDSVKTQDSLIKLDSVKTQDSLIKLDSVKTQDSLIKFDSVKTQDSLINLDSVKTQDSLIKLDSSKISNLSVTQPIQPPSLLVLIGTYSIGKERLVKAVAKKINSKIYCGETKKKLIFQNLQDDELNSLLTDDPFNAHVHVINVFALNKREILQRYFKKFNGHFTHMIGLRPTGWTFKPDRQQSSSIKPGEIPCLDIIFKKFQSDHSNQSEIIHDSWPDYFYQQKVDLNKPIQCFGVPYSEHSSFYELSCFCISMDWKKIIPTVNCGSASSRAKMKIWIDRWKIERNKRLMKDRDKIDSNQLLIEPRNPSYCCRYLPNPYSFVLIIVQYA</sequence>
<evidence type="ECO:0000256" key="2">
    <source>
        <dbReference type="ARBA" id="ARBA00010304"/>
    </source>
</evidence>
<comment type="subcellular location">
    <subcellularLocation>
        <location evidence="1">Nucleus</location>
    </subcellularLocation>
</comment>
<dbReference type="AlphaFoldDB" id="A0A9Q3GJT9"/>
<dbReference type="SUPFAM" id="SSF56281">
    <property type="entry name" value="Metallo-hydrolase/oxidoreductase"/>
    <property type="match status" value="1"/>
</dbReference>
<evidence type="ECO:0000313" key="9">
    <source>
        <dbReference type="Proteomes" id="UP000765509"/>
    </source>
</evidence>
<keyword evidence="4" id="KW-0234">DNA repair</keyword>
<evidence type="ECO:0000256" key="4">
    <source>
        <dbReference type="ARBA" id="ARBA00023204"/>
    </source>
</evidence>
<keyword evidence="5" id="KW-0539">Nucleus</keyword>
<proteinExistence type="inferred from homology"/>
<dbReference type="GO" id="GO:0006303">
    <property type="term" value="P:double-strand break repair via nonhomologous end joining"/>
    <property type="evidence" value="ECO:0007669"/>
    <property type="project" value="TreeGrafter"/>
</dbReference>
<evidence type="ECO:0000256" key="3">
    <source>
        <dbReference type="ARBA" id="ARBA00022763"/>
    </source>
</evidence>
<dbReference type="Proteomes" id="UP000765509">
    <property type="component" value="Unassembled WGS sequence"/>
</dbReference>
<evidence type="ECO:0000256" key="1">
    <source>
        <dbReference type="ARBA" id="ARBA00004123"/>
    </source>
</evidence>
<dbReference type="InterPro" id="IPR036866">
    <property type="entry name" value="RibonucZ/Hydroxyglut_hydro"/>
</dbReference>
<keyword evidence="9" id="KW-1185">Reference proteome</keyword>
<keyword evidence="3" id="KW-0227">DNA damage</keyword>
<feature type="compositionally biased region" description="Low complexity" evidence="6">
    <location>
        <begin position="8"/>
        <end position="53"/>
    </location>
</feature>
<dbReference type="Gene3D" id="3.40.50.12650">
    <property type="match status" value="1"/>
</dbReference>
<dbReference type="GO" id="GO:0003684">
    <property type="term" value="F:damaged DNA binding"/>
    <property type="evidence" value="ECO:0007669"/>
    <property type="project" value="TreeGrafter"/>
</dbReference>
<protein>
    <recommendedName>
        <fullName evidence="7">DNA repair metallo-beta-lactamase domain-containing protein</fullName>
    </recommendedName>
</protein>
<dbReference type="OrthoDB" id="262529at2759"/>
<evidence type="ECO:0000256" key="5">
    <source>
        <dbReference type="ARBA" id="ARBA00023242"/>
    </source>
</evidence>
<dbReference type="GO" id="GO:0035312">
    <property type="term" value="F:5'-3' DNA exonuclease activity"/>
    <property type="evidence" value="ECO:0007669"/>
    <property type="project" value="TreeGrafter"/>
</dbReference>
<dbReference type="GO" id="GO:0036297">
    <property type="term" value="P:interstrand cross-link repair"/>
    <property type="evidence" value="ECO:0007669"/>
    <property type="project" value="TreeGrafter"/>
</dbReference>
<name>A0A9Q3GJT9_9BASI</name>
<evidence type="ECO:0000313" key="8">
    <source>
        <dbReference type="EMBL" id="MBW0469197.1"/>
    </source>
</evidence>
<organism evidence="8 9">
    <name type="scientific">Austropuccinia psidii MF-1</name>
    <dbReference type="NCBI Taxonomy" id="1389203"/>
    <lineage>
        <taxon>Eukaryota</taxon>
        <taxon>Fungi</taxon>
        <taxon>Dikarya</taxon>
        <taxon>Basidiomycota</taxon>
        <taxon>Pucciniomycotina</taxon>
        <taxon>Pucciniomycetes</taxon>
        <taxon>Pucciniales</taxon>
        <taxon>Sphaerophragmiaceae</taxon>
        <taxon>Austropuccinia</taxon>
    </lineage>
</organism>
<dbReference type="GO" id="GO:0005634">
    <property type="term" value="C:nucleus"/>
    <property type="evidence" value="ECO:0007669"/>
    <property type="project" value="UniProtKB-SubCell"/>
</dbReference>
<dbReference type="Pfam" id="PF07522">
    <property type="entry name" value="DRMBL"/>
    <property type="match status" value="1"/>
</dbReference>
<evidence type="ECO:0000259" key="7">
    <source>
        <dbReference type="Pfam" id="PF07522"/>
    </source>
</evidence>
<dbReference type="EMBL" id="AVOT02002111">
    <property type="protein sequence ID" value="MBW0469197.1"/>
    <property type="molecule type" value="Genomic_DNA"/>
</dbReference>
<feature type="compositionally biased region" description="Polar residues" evidence="6">
    <location>
        <begin position="54"/>
        <end position="69"/>
    </location>
</feature>
<dbReference type="CDD" id="cd16273">
    <property type="entry name" value="SNM1A-1C-like_MBL-fold"/>
    <property type="match status" value="1"/>
</dbReference>
<comment type="similarity">
    <text evidence="2">Belongs to the DNA repair metallo-beta-lactamase (DRMBL) family.</text>
</comment>
<reference evidence="8" key="1">
    <citation type="submission" date="2021-03" db="EMBL/GenBank/DDBJ databases">
        <title>Draft genome sequence of rust myrtle Austropuccinia psidii MF-1, a brazilian biotype.</title>
        <authorList>
            <person name="Quecine M.C."/>
            <person name="Pachon D.M.R."/>
            <person name="Bonatelli M.L."/>
            <person name="Correr F.H."/>
            <person name="Franceschini L.M."/>
            <person name="Leite T.F."/>
            <person name="Margarido G.R.A."/>
            <person name="Almeida C.A."/>
            <person name="Ferrarezi J.A."/>
            <person name="Labate C.A."/>
        </authorList>
    </citation>
    <scope>NUCLEOTIDE SEQUENCE</scope>
    <source>
        <strain evidence="8">MF-1</strain>
    </source>
</reference>
<dbReference type="PANTHER" id="PTHR23240:SF6">
    <property type="entry name" value="DNA CROSS-LINK REPAIR 1A PROTEIN"/>
    <property type="match status" value="1"/>
</dbReference>
<dbReference type="InterPro" id="IPR011084">
    <property type="entry name" value="DRMBL"/>
</dbReference>